<evidence type="ECO:0000259" key="16">
    <source>
        <dbReference type="PROSITE" id="PS50885"/>
    </source>
</evidence>
<dbReference type="SMART" id="SM00387">
    <property type="entry name" value="HATPase_c"/>
    <property type="match status" value="1"/>
</dbReference>
<dbReference type="GO" id="GO:0000155">
    <property type="term" value="F:phosphorelay sensor kinase activity"/>
    <property type="evidence" value="ECO:0007669"/>
    <property type="project" value="InterPro"/>
</dbReference>
<evidence type="ECO:0000256" key="5">
    <source>
        <dbReference type="ARBA" id="ARBA00022679"/>
    </source>
</evidence>
<feature type="domain" description="Histidine kinase" evidence="15">
    <location>
        <begin position="137"/>
        <end position="350"/>
    </location>
</feature>
<dbReference type="PANTHER" id="PTHR45528:SF11">
    <property type="entry name" value="HISTIDINE KINASE"/>
    <property type="match status" value="1"/>
</dbReference>
<dbReference type="Gene3D" id="1.10.287.130">
    <property type="match status" value="1"/>
</dbReference>
<proteinExistence type="predicted"/>
<dbReference type="PROSITE" id="PS50109">
    <property type="entry name" value="HIS_KIN"/>
    <property type="match status" value="1"/>
</dbReference>
<dbReference type="Pfam" id="PF00672">
    <property type="entry name" value="HAMP"/>
    <property type="match status" value="1"/>
</dbReference>
<evidence type="ECO:0000256" key="8">
    <source>
        <dbReference type="ARBA" id="ARBA00022989"/>
    </source>
</evidence>
<evidence type="ECO:0000256" key="13">
    <source>
        <dbReference type="ARBA" id="ARBA00040841"/>
    </source>
</evidence>
<dbReference type="PRINTS" id="PR00344">
    <property type="entry name" value="BCTRLSENSOR"/>
</dbReference>
<dbReference type="SUPFAM" id="SSF47384">
    <property type="entry name" value="Homodimeric domain of signal transducing histidine kinase"/>
    <property type="match status" value="1"/>
</dbReference>
<dbReference type="InterPro" id="IPR004358">
    <property type="entry name" value="Sig_transdc_His_kin-like_C"/>
</dbReference>
<dbReference type="SUPFAM" id="SSF55874">
    <property type="entry name" value="ATPase domain of HSP90 chaperone/DNA topoisomerase II/histidine kinase"/>
    <property type="match status" value="1"/>
</dbReference>
<evidence type="ECO:0000256" key="4">
    <source>
        <dbReference type="ARBA" id="ARBA00022553"/>
    </source>
</evidence>
<keyword evidence="5" id="KW-0808">Transferase</keyword>
<evidence type="ECO:0000256" key="2">
    <source>
        <dbReference type="ARBA" id="ARBA00004141"/>
    </source>
</evidence>
<comment type="caution">
    <text evidence="17">The sequence shown here is derived from an EMBL/GenBank/DDBJ whole genome shotgun (WGS) entry which is preliminary data.</text>
</comment>
<feature type="transmembrane region" description="Helical" evidence="14">
    <location>
        <begin position="57"/>
        <end position="75"/>
    </location>
</feature>
<dbReference type="FunFam" id="1.10.287.130:FF:000001">
    <property type="entry name" value="Two-component sensor histidine kinase"/>
    <property type="match status" value="1"/>
</dbReference>
<dbReference type="GO" id="GO:0005886">
    <property type="term" value="C:plasma membrane"/>
    <property type="evidence" value="ECO:0007669"/>
    <property type="project" value="TreeGrafter"/>
</dbReference>
<dbReference type="EMBL" id="DPVV01000614">
    <property type="protein sequence ID" value="HCL04415.1"/>
    <property type="molecule type" value="Genomic_DNA"/>
</dbReference>
<dbReference type="PROSITE" id="PS50885">
    <property type="entry name" value="HAMP"/>
    <property type="match status" value="1"/>
</dbReference>
<name>A0A3D2XD31_9FIRM</name>
<dbReference type="EC" id="2.7.13.3" evidence="3"/>
<dbReference type="Gene3D" id="6.10.340.10">
    <property type="match status" value="1"/>
</dbReference>
<dbReference type="SMART" id="SM00304">
    <property type="entry name" value="HAMP"/>
    <property type="match status" value="1"/>
</dbReference>
<reference evidence="17 18" key="1">
    <citation type="journal article" date="2018" name="Nat. Biotechnol.">
        <title>A standardized bacterial taxonomy based on genome phylogeny substantially revises the tree of life.</title>
        <authorList>
            <person name="Parks D.H."/>
            <person name="Chuvochina M."/>
            <person name="Waite D.W."/>
            <person name="Rinke C."/>
            <person name="Skarshewski A."/>
            <person name="Chaumeil P.A."/>
            <person name="Hugenholtz P."/>
        </authorList>
    </citation>
    <scope>NUCLEOTIDE SEQUENCE [LARGE SCALE GENOMIC DNA]</scope>
    <source>
        <strain evidence="17">UBA11728</strain>
    </source>
</reference>
<comment type="catalytic activity">
    <reaction evidence="1">
        <text>ATP + protein L-histidine = ADP + protein N-phospho-L-histidine.</text>
        <dbReference type="EC" id="2.7.13.3"/>
    </reaction>
</comment>
<keyword evidence="10" id="KW-0843">Virulence</keyword>
<evidence type="ECO:0000256" key="6">
    <source>
        <dbReference type="ARBA" id="ARBA00022692"/>
    </source>
</evidence>
<dbReference type="Gene3D" id="3.30.565.10">
    <property type="entry name" value="Histidine kinase-like ATPase, C-terminal domain"/>
    <property type="match status" value="1"/>
</dbReference>
<comment type="function">
    <text evidence="12">Member of the two-component regulatory system HssS/HssR involved in intracellular heme homeostasis and tempering of staphylococcal virulence. HssS functions as a heme sensor histidine kinase which is autophosphorylated at a histidine residue and transfers its phosphate group to an aspartate residue of HssR. HssR/HssS activates the expression of hrtAB, an efflux pump, in response to extracellular heme, hemin, hemoglobin or blood.</text>
</comment>
<dbReference type="Pfam" id="PF00512">
    <property type="entry name" value="HisKA"/>
    <property type="match status" value="1"/>
</dbReference>
<evidence type="ECO:0000256" key="12">
    <source>
        <dbReference type="ARBA" id="ARBA00037219"/>
    </source>
</evidence>
<sequence>MSKVSKKCESFKLALLFAFIIFVIMLVTMTLLFGIFIVLNHFEMFSSISTRKPLTPIFVFAVVSVLIGTIISMIFSRIPLSPIREIVSAADRLAEGDFSVRVKLKGPKEFQKLNRSFNHMAEELGGIEILRSDFINNFSHEFKTPIVSMRGFAKMLKYNDLTKEERDEYLDIIINESDRLSELATNVLNLSKIENQTIVTDKTRFNVSEQIRRVVVLLEKRWIEKNIEIAFDCDEIFLYGNEELLKQVWINLLDNAIKFTTPDSIIDIQVIQDKKNLKISISDQGNGMTEDTKTRIFDKFYQGDTSHATKGNGLGLTIAKEIVELHEGKIQITKSDQSGTTFEVILRTDY</sequence>
<dbReference type="PANTHER" id="PTHR45528">
    <property type="entry name" value="SENSOR HISTIDINE KINASE CPXA"/>
    <property type="match status" value="1"/>
</dbReference>
<evidence type="ECO:0000313" key="18">
    <source>
        <dbReference type="Proteomes" id="UP000262969"/>
    </source>
</evidence>
<dbReference type="InterPro" id="IPR050398">
    <property type="entry name" value="HssS/ArlS-like"/>
</dbReference>
<keyword evidence="4" id="KW-0597">Phosphoprotein</keyword>
<protein>
    <recommendedName>
        <fullName evidence="13">Heme sensor protein HssS</fullName>
        <ecNumber evidence="3">2.7.13.3</ecNumber>
    </recommendedName>
</protein>
<dbReference type="Pfam" id="PF02518">
    <property type="entry name" value="HATPase_c"/>
    <property type="match status" value="1"/>
</dbReference>
<dbReference type="Proteomes" id="UP000262969">
    <property type="component" value="Unassembled WGS sequence"/>
</dbReference>
<gene>
    <name evidence="17" type="ORF">DHW61_18740</name>
</gene>
<evidence type="ECO:0000256" key="11">
    <source>
        <dbReference type="ARBA" id="ARBA00023136"/>
    </source>
</evidence>
<dbReference type="InterPro" id="IPR005467">
    <property type="entry name" value="His_kinase_dom"/>
</dbReference>
<keyword evidence="6 14" id="KW-0812">Transmembrane</keyword>
<evidence type="ECO:0000256" key="3">
    <source>
        <dbReference type="ARBA" id="ARBA00012438"/>
    </source>
</evidence>
<evidence type="ECO:0000313" key="17">
    <source>
        <dbReference type="EMBL" id="HCL04415.1"/>
    </source>
</evidence>
<dbReference type="CDD" id="cd06225">
    <property type="entry name" value="HAMP"/>
    <property type="match status" value="1"/>
</dbReference>
<accession>A0A3D2XD31</accession>
<keyword evidence="11 14" id="KW-0472">Membrane</keyword>
<feature type="domain" description="HAMP" evidence="16">
    <location>
        <begin position="80"/>
        <end position="129"/>
    </location>
</feature>
<evidence type="ECO:0000256" key="14">
    <source>
        <dbReference type="SAM" id="Phobius"/>
    </source>
</evidence>
<dbReference type="InterPro" id="IPR003594">
    <property type="entry name" value="HATPase_dom"/>
</dbReference>
<organism evidence="17 18">
    <name type="scientific">Lachnoclostridium phytofermentans</name>
    <dbReference type="NCBI Taxonomy" id="66219"/>
    <lineage>
        <taxon>Bacteria</taxon>
        <taxon>Bacillati</taxon>
        <taxon>Bacillota</taxon>
        <taxon>Clostridia</taxon>
        <taxon>Lachnospirales</taxon>
        <taxon>Lachnospiraceae</taxon>
    </lineage>
</organism>
<dbReference type="InterPro" id="IPR036097">
    <property type="entry name" value="HisK_dim/P_sf"/>
</dbReference>
<comment type="subcellular location">
    <subcellularLocation>
        <location evidence="2">Membrane</location>
        <topology evidence="2">Multi-pass membrane protein</topology>
    </subcellularLocation>
</comment>
<dbReference type="AlphaFoldDB" id="A0A3D2XD31"/>
<dbReference type="InterPro" id="IPR036890">
    <property type="entry name" value="HATPase_C_sf"/>
</dbReference>
<dbReference type="SUPFAM" id="SSF158472">
    <property type="entry name" value="HAMP domain-like"/>
    <property type="match status" value="1"/>
</dbReference>
<evidence type="ECO:0000256" key="1">
    <source>
        <dbReference type="ARBA" id="ARBA00000085"/>
    </source>
</evidence>
<dbReference type="InterPro" id="IPR003660">
    <property type="entry name" value="HAMP_dom"/>
</dbReference>
<evidence type="ECO:0000256" key="10">
    <source>
        <dbReference type="ARBA" id="ARBA00023026"/>
    </source>
</evidence>
<dbReference type="SMART" id="SM00388">
    <property type="entry name" value="HisKA"/>
    <property type="match status" value="1"/>
</dbReference>
<evidence type="ECO:0000256" key="7">
    <source>
        <dbReference type="ARBA" id="ARBA00022777"/>
    </source>
</evidence>
<keyword evidence="9" id="KW-0902">Two-component regulatory system</keyword>
<evidence type="ECO:0000256" key="9">
    <source>
        <dbReference type="ARBA" id="ARBA00023012"/>
    </source>
</evidence>
<dbReference type="InterPro" id="IPR003661">
    <property type="entry name" value="HisK_dim/P_dom"/>
</dbReference>
<evidence type="ECO:0000259" key="15">
    <source>
        <dbReference type="PROSITE" id="PS50109"/>
    </source>
</evidence>
<dbReference type="CDD" id="cd00082">
    <property type="entry name" value="HisKA"/>
    <property type="match status" value="1"/>
</dbReference>
<keyword evidence="8 14" id="KW-1133">Transmembrane helix</keyword>
<feature type="transmembrane region" description="Helical" evidence="14">
    <location>
        <begin position="12"/>
        <end position="37"/>
    </location>
</feature>
<dbReference type="FunFam" id="3.30.565.10:FF:000006">
    <property type="entry name" value="Sensor histidine kinase WalK"/>
    <property type="match status" value="1"/>
</dbReference>
<keyword evidence="7 17" id="KW-0418">Kinase</keyword>